<evidence type="ECO:0000256" key="1">
    <source>
        <dbReference type="ARBA" id="ARBA00004651"/>
    </source>
</evidence>
<evidence type="ECO:0000313" key="10">
    <source>
        <dbReference type="RefSeq" id="XP_055887028.1"/>
    </source>
</evidence>
<feature type="compositionally biased region" description="Basic residues" evidence="8">
    <location>
        <begin position="690"/>
        <end position="702"/>
    </location>
</feature>
<keyword evidence="3" id="KW-1003">Cell membrane</keyword>
<evidence type="ECO:0000256" key="3">
    <source>
        <dbReference type="ARBA" id="ARBA00022475"/>
    </source>
</evidence>
<feature type="transmembrane region" description="Helical" evidence="7">
    <location>
        <begin position="217"/>
        <end position="240"/>
    </location>
</feature>
<feature type="compositionally biased region" description="Low complexity" evidence="8">
    <location>
        <begin position="705"/>
        <end position="715"/>
    </location>
</feature>
<protein>
    <recommendedName>
        <fullName evidence="7">XK-related protein</fullName>
    </recommendedName>
</protein>
<evidence type="ECO:0000256" key="5">
    <source>
        <dbReference type="ARBA" id="ARBA00022989"/>
    </source>
</evidence>
<feature type="transmembrane region" description="Helical" evidence="7">
    <location>
        <begin position="48"/>
        <end position="69"/>
    </location>
</feature>
<evidence type="ECO:0000256" key="2">
    <source>
        <dbReference type="ARBA" id="ARBA00008789"/>
    </source>
</evidence>
<proteinExistence type="inferred from homology"/>
<dbReference type="Pfam" id="PF09815">
    <property type="entry name" value="XK-related"/>
    <property type="match status" value="1"/>
</dbReference>
<feature type="compositionally biased region" description="Basic residues" evidence="8">
    <location>
        <begin position="453"/>
        <end position="467"/>
    </location>
</feature>
<gene>
    <name evidence="10" type="primary">LOC106078213</name>
</gene>
<dbReference type="PANTHER" id="PTHR16024">
    <property type="entry name" value="XK-RELATED PROTEIN"/>
    <property type="match status" value="1"/>
</dbReference>
<evidence type="ECO:0000313" key="9">
    <source>
        <dbReference type="Proteomes" id="UP001165740"/>
    </source>
</evidence>
<feature type="transmembrane region" description="Helical" evidence="7">
    <location>
        <begin position="12"/>
        <end position="36"/>
    </location>
</feature>
<dbReference type="RefSeq" id="XP_055887028.1">
    <property type="nucleotide sequence ID" value="XM_056031053.1"/>
</dbReference>
<keyword evidence="6 7" id="KW-0472">Membrane</keyword>
<feature type="compositionally biased region" description="Low complexity" evidence="8">
    <location>
        <begin position="723"/>
        <end position="735"/>
    </location>
</feature>
<feature type="transmembrane region" description="Helical" evidence="7">
    <location>
        <begin position="148"/>
        <end position="168"/>
    </location>
</feature>
<dbReference type="GO" id="GO:0005886">
    <property type="term" value="C:plasma membrane"/>
    <property type="evidence" value="ECO:0007669"/>
    <property type="project" value="UniProtKB-SubCell"/>
</dbReference>
<dbReference type="OMA" id="VIYENIW"/>
<feature type="region of interest" description="Disordered" evidence="8">
    <location>
        <begin position="433"/>
        <end position="488"/>
    </location>
</feature>
<dbReference type="Proteomes" id="UP001165740">
    <property type="component" value="Chromosome 5"/>
</dbReference>
<feature type="transmembrane region" description="Helical" evidence="7">
    <location>
        <begin position="281"/>
        <end position="300"/>
    </location>
</feature>
<reference evidence="10" key="1">
    <citation type="submission" date="2025-08" db="UniProtKB">
        <authorList>
            <consortium name="RefSeq"/>
        </authorList>
    </citation>
    <scope>IDENTIFICATION</scope>
</reference>
<feature type="region of interest" description="Disordered" evidence="8">
    <location>
        <begin position="677"/>
        <end position="749"/>
    </location>
</feature>
<evidence type="ECO:0000256" key="8">
    <source>
        <dbReference type="SAM" id="MobiDB-lite"/>
    </source>
</evidence>
<name>A0A9W3AIS4_BIOGL</name>
<dbReference type="OrthoDB" id="6356248at2759"/>
<keyword evidence="9" id="KW-1185">Reference proteome</keyword>
<comment type="similarity">
    <text evidence="2 7">Belongs to the XK family.</text>
</comment>
<feature type="transmembrane region" description="Helical" evidence="7">
    <location>
        <begin position="312"/>
        <end position="331"/>
    </location>
</feature>
<accession>A0A9W3AIS4</accession>
<comment type="subcellular location">
    <subcellularLocation>
        <location evidence="1">Cell membrane</location>
        <topology evidence="1">Multi-pass membrane protein</topology>
    </subcellularLocation>
    <subcellularLocation>
        <location evidence="7">Membrane</location>
        <topology evidence="7">Multi-pass membrane protein</topology>
    </subcellularLocation>
</comment>
<feature type="transmembrane region" description="Helical" evidence="7">
    <location>
        <begin position="122"/>
        <end position="141"/>
    </location>
</feature>
<evidence type="ECO:0000256" key="7">
    <source>
        <dbReference type="RuleBase" id="RU910716"/>
    </source>
</evidence>
<dbReference type="PANTHER" id="PTHR16024:SF4">
    <property type="entry name" value="XK-RELATED PROTEIN"/>
    <property type="match status" value="1"/>
</dbReference>
<dbReference type="InterPro" id="IPR018629">
    <property type="entry name" value="XK-rel"/>
</dbReference>
<dbReference type="GeneID" id="106078213"/>
<organism evidence="9 10">
    <name type="scientific">Biomphalaria glabrata</name>
    <name type="common">Bloodfluke planorb</name>
    <name type="synonym">Freshwater snail</name>
    <dbReference type="NCBI Taxonomy" id="6526"/>
    <lineage>
        <taxon>Eukaryota</taxon>
        <taxon>Metazoa</taxon>
        <taxon>Spiralia</taxon>
        <taxon>Lophotrochozoa</taxon>
        <taxon>Mollusca</taxon>
        <taxon>Gastropoda</taxon>
        <taxon>Heterobranchia</taxon>
        <taxon>Euthyneura</taxon>
        <taxon>Panpulmonata</taxon>
        <taxon>Hygrophila</taxon>
        <taxon>Lymnaeoidea</taxon>
        <taxon>Planorbidae</taxon>
        <taxon>Biomphalaria</taxon>
    </lineage>
</organism>
<keyword evidence="4 7" id="KW-0812">Transmembrane</keyword>
<evidence type="ECO:0000256" key="4">
    <source>
        <dbReference type="ARBA" id="ARBA00022692"/>
    </source>
</evidence>
<sequence length="935" mass="103518">MSTSQLSPRFVVFVIVSLVTHLLELAACGLFCHILFQQSDLKAPWFSVAAGLVIIPLVAVQLASAVFLLRRKGESSRSFDVTATAVLHVLQLGFISRHFAILQESPMSSKKPEVVEILLLRMAFAVTSGCTVFLAQMYLLLRDVIESTWIRAAFFSDISLIVTIAWAISTFRRSLPDQEFDFVLINWPGTVLRYLWRGCELLTRALALCLFASIYNYWVLLVIGLHWLAMLICLCVPLMSSADWASASSLKRGVYCVMTSFIYIFIFINTSPENAVFRYTFYYVIIFLENATLIAIWLIQCSPEILSLNCKYVYIAAFSFVISVASMIVYYKFFHIASSKIQTVCGNEGCDACKAGLSIEHPPIPPRPESAENWLSRCPASLHFDQDYKPERRDSLLDSERNSNVTISSLHARLQKKLASADCSVVEISSGKSKCISDSHDGSSSLAEADIKSKRKKPPRKGKKKRKDTSGNSESELSSAPDVPSVDNCTHKRPVWLPSRDSTFANQLLTCSLETFNTADDERSSVATSYRGQTIGRTDTMSKFNNSDPLLCSVSLPRNLEHRWFSDGYCTDQTELSRESSRDIWLSGEAPEGRLCSCLEHTHADSEVSCILHVINNDQGPLSRNLHYNNIDLTRPEGKRDPVQNISLKDIAKNRKTYGIPSAHEACSNWILNRTRTVSSPASDPSHGPTAKRKHSPKRKPHLNTSVSKTTSSSKPAEVEIRSSSNLPHSDLSSSAILPATPSSVGQGMEQAPNNAVIKVNNKHYELSPGTKDSHTTARVMPGVNQIKEDVPGVLQLKHQSPPSLEASAQKADQILTERFIHHSLDLQASDAGHGTDVNDSDETCPIEVIYENIWQARQLQESKNKMLAGLRSERAANGITSVKATLMPTTRGREVSYICSESEDSALPQEIMSSSVDGFTPSETGSDLSMEIVI</sequence>
<feature type="transmembrane region" description="Helical" evidence="7">
    <location>
        <begin position="252"/>
        <end position="269"/>
    </location>
</feature>
<dbReference type="InterPro" id="IPR050895">
    <property type="entry name" value="XK-related_scramblase"/>
</dbReference>
<evidence type="ECO:0000256" key="6">
    <source>
        <dbReference type="ARBA" id="ARBA00023136"/>
    </source>
</evidence>
<dbReference type="AlphaFoldDB" id="A0A9W3AIS4"/>
<keyword evidence="5 7" id="KW-1133">Transmembrane helix</keyword>